<comment type="caution">
    <text evidence="3">The sequence shown here is derived from an EMBL/GenBank/DDBJ whole genome shotgun (WGS) entry which is preliminary data.</text>
</comment>
<evidence type="ECO:0000313" key="3">
    <source>
        <dbReference type="EMBL" id="GMS92841.1"/>
    </source>
</evidence>
<keyword evidence="4" id="KW-1185">Reference proteome</keyword>
<dbReference type="Gene3D" id="3.40.50.410">
    <property type="entry name" value="von Willebrand factor, type A domain"/>
    <property type="match status" value="1"/>
</dbReference>
<sequence>VDPYCGCDLDKKFGMPEGWDSTEIWVDVVIILDTSEAMSRGFGDASTLIESFIGTDDGDTLITDTGAQFYTRVGLIAMSDKAEVIYNLNMTKFDKVEGRTDIKKGVTQINVVDAFNAALNMFNDGLMSQPDRLNTRQVIYYMTDSDPKANLGPLNQFKTSQGIIIVNNFLEKGETERPGLRELASDGYYFTDIQDNYMATIRLFCKANCYCRPDTGKDPYPGWSTDPASKASGGCFHAAPVGLPFSRARSNCVDNGGGLVASIHDEKKAQFLQKLMNAAAPKSDYFWIGYSKSDDGVFRWEDKSSDPYTNWDTVGGEPNSASVSKCAYMDTTTSDLLW</sequence>
<evidence type="ECO:0008006" key="5">
    <source>
        <dbReference type="Google" id="ProtNLM"/>
    </source>
</evidence>
<dbReference type="InterPro" id="IPR016187">
    <property type="entry name" value="CTDL_fold"/>
</dbReference>
<dbReference type="PANTHER" id="PTHR31024">
    <property type="entry name" value="C-TYPE LECTIN"/>
    <property type="match status" value="1"/>
</dbReference>
<dbReference type="SUPFAM" id="SSF56436">
    <property type="entry name" value="C-type lectin-like"/>
    <property type="match status" value="1"/>
</dbReference>
<dbReference type="InterPro" id="IPR002035">
    <property type="entry name" value="VWF_A"/>
</dbReference>
<dbReference type="SMART" id="SM00034">
    <property type="entry name" value="CLECT"/>
    <property type="match status" value="1"/>
</dbReference>
<evidence type="ECO:0000313" key="4">
    <source>
        <dbReference type="Proteomes" id="UP001432027"/>
    </source>
</evidence>
<dbReference type="Gene3D" id="3.10.100.10">
    <property type="entry name" value="Mannose-Binding Protein A, subunit A"/>
    <property type="match status" value="1"/>
</dbReference>
<dbReference type="PANTHER" id="PTHR31024:SF3">
    <property type="entry name" value="C-TYPE LECTIN-RELATED"/>
    <property type="match status" value="1"/>
</dbReference>
<dbReference type="EMBL" id="BTSX01000004">
    <property type="protein sequence ID" value="GMS92841.1"/>
    <property type="molecule type" value="Genomic_DNA"/>
</dbReference>
<accession>A0AAV5TGW1</accession>
<dbReference type="CDD" id="cd00037">
    <property type="entry name" value="CLECT"/>
    <property type="match status" value="1"/>
</dbReference>
<evidence type="ECO:0000259" key="1">
    <source>
        <dbReference type="PROSITE" id="PS50041"/>
    </source>
</evidence>
<proteinExistence type="predicted"/>
<dbReference type="AlphaFoldDB" id="A0AAV5TGW1"/>
<dbReference type="InterPro" id="IPR036465">
    <property type="entry name" value="vWFA_dom_sf"/>
</dbReference>
<dbReference type="SUPFAM" id="SSF53300">
    <property type="entry name" value="vWA-like"/>
    <property type="match status" value="1"/>
</dbReference>
<feature type="domain" description="VWFA" evidence="2">
    <location>
        <begin position="27"/>
        <end position="207"/>
    </location>
</feature>
<dbReference type="InterPro" id="IPR001304">
    <property type="entry name" value="C-type_lectin-like"/>
</dbReference>
<feature type="domain" description="C-type lectin" evidence="1">
    <location>
        <begin position="231"/>
        <end position="338"/>
    </location>
</feature>
<feature type="non-terminal residue" evidence="3">
    <location>
        <position position="1"/>
    </location>
</feature>
<protein>
    <recommendedName>
        <fullName evidence="5">C-type lectin</fullName>
    </recommendedName>
</protein>
<dbReference type="Pfam" id="PF00059">
    <property type="entry name" value="Lectin_C"/>
    <property type="match status" value="1"/>
</dbReference>
<name>A0AAV5TGW1_9BILA</name>
<dbReference type="PROSITE" id="PS50234">
    <property type="entry name" value="VWFA"/>
    <property type="match status" value="1"/>
</dbReference>
<organism evidence="3 4">
    <name type="scientific">Pristionchus entomophagus</name>
    <dbReference type="NCBI Taxonomy" id="358040"/>
    <lineage>
        <taxon>Eukaryota</taxon>
        <taxon>Metazoa</taxon>
        <taxon>Ecdysozoa</taxon>
        <taxon>Nematoda</taxon>
        <taxon>Chromadorea</taxon>
        <taxon>Rhabditida</taxon>
        <taxon>Rhabditina</taxon>
        <taxon>Diplogasteromorpha</taxon>
        <taxon>Diplogasteroidea</taxon>
        <taxon>Neodiplogasteridae</taxon>
        <taxon>Pristionchus</taxon>
    </lineage>
</organism>
<reference evidence="3" key="1">
    <citation type="submission" date="2023-10" db="EMBL/GenBank/DDBJ databases">
        <title>Genome assembly of Pristionchus species.</title>
        <authorList>
            <person name="Yoshida K."/>
            <person name="Sommer R.J."/>
        </authorList>
    </citation>
    <scope>NUCLEOTIDE SEQUENCE</scope>
    <source>
        <strain evidence="3">RS0144</strain>
    </source>
</reference>
<gene>
    <name evidence="3" type="ORF">PENTCL1PPCAC_15016</name>
</gene>
<dbReference type="InterPro" id="IPR016186">
    <property type="entry name" value="C-type_lectin-like/link_sf"/>
</dbReference>
<dbReference type="Pfam" id="PF13519">
    <property type="entry name" value="VWA_2"/>
    <property type="match status" value="1"/>
</dbReference>
<feature type="non-terminal residue" evidence="3">
    <location>
        <position position="338"/>
    </location>
</feature>
<evidence type="ECO:0000259" key="2">
    <source>
        <dbReference type="PROSITE" id="PS50234"/>
    </source>
</evidence>
<dbReference type="Proteomes" id="UP001432027">
    <property type="component" value="Unassembled WGS sequence"/>
</dbReference>
<dbReference type="PROSITE" id="PS50041">
    <property type="entry name" value="C_TYPE_LECTIN_2"/>
    <property type="match status" value="1"/>
</dbReference>
<dbReference type="SMART" id="SM00327">
    <property type="entry name" value="VWA"/>
    <property type="match status" value="1"/>
</dbReference>